<protein>
    <submittedName>
        <fullName evidence="3">Uncharacterized protein</fullName>
    </submittedName>
</protein>
<dbReference type="Proteomes" id="UP000321181">
    <property type="component" value="Unassembled WGS sequence"/>
</dbReference>
<feature type="transmembrane region" description="Helical" evidence="2">
    <location>
        <begin position="17"/>
        <end position="34"/>
    </location>
</feature>
<reference evidence="3 4" key="1">
    <citation type="submission" date="2019-07" db="EMBL/GenBank/DDBJ databases">
        <title>Whole genome shotgun sequence of Cellulomonas aerilata NBRC 106308.</title>
        <authorList>
            <person name="Hosoyama A."/>
            <person name="Uohara A."/>
            <person name="Ohji S."/>
            <person name="Ichikawa N."/>
        </authorList>
    </citation>
    <scope>NUCLEOTIDE SEQUENCE [LARGE SCALE GENOMIC DNA]</scope>
    <source>
        <strain evidence="3 4">NBRC 106308</strain>
    </source>
</reference>
<keyword evidence="2" id="KW-0472">Membrane</keyword>
<name>A0A512DDR3_9CELL</name>
<feature type="region of interest" description="Disordered" evidence="1">
    <location>
        <begin position="218"/>
        <end position="253"/>
    </location>
</feature>
<feature type="region of interest" description="Disordered" evidence="1">
    <location>
        <begin position="281"/>
        <end position="354"/>
    </location>
</feature>
<feature type="transmembrane region" description="Helical" evidence="2">
    <location>
        <begin position="151"/>
        <end position="168"/>
    </location>
</feature>
<evidence type="ECO:0000256" key="2">
    <source>
        <dbReference type="SAM" id="Phobius"/>
    </source>
</evidence>
<sequence length="394" mass="40946">MTGTRRALTYRRGVHDIAGLVALAIVGLWIAYLVPHRLRYRQQLLESRTEDRFSDALRVLVVTDPRGRADRGADRAECGADRSKRCELLSPARGVPVAGRQALTDREGGVVERPYGTQDKISADAARRQAQLRSQRAAALARRAAAARRRALLTVALLVVAAGAWVVVGLTSLAVMAAVVPTVLLVGVLGLGRRAVLQGQAADAAWEQQQRRLATVQAVGGRRSGPITGRALHPSDSHTEAVPQVRSGGVVSAPGDRRAAEIVAASTPVATAGTTVSVLEAPGATTSDRASTSSDDDVSATTVEAEAEAEAGAAEVAAGEGADKDADGWSPVPVPRPTYTTKATAPRREPLPLVVEEPAAAVDGGSAEDAEAPVSTPPAIDLDAVLARRRAAGE</sequence>
<keyword evidence="2" id="KW-1133">Transmembrane helix</keyword>
<evidence type="ECO:0000256" key="1">
    <source>
        <dbReference type="SAM" id="MobiDB-lite"/>
    </source>
</evidence>
<organism evidence="3 4">
    <name type="scientific">Cellulomonas aerilata</name>
    <dbReference type="NCBI Taxonomy" id="515326"/>
    <lineage>
        <taxon>Bacteria</taxon>
        <taxon>Bacillati</taxon>
        <taxon>Actinomycetota</taxon>
        <taxon>Actinomycetes</taxon>
        <taxon>Micrococcales</taxon>
        <taxon>Cellulomonadaceae</taxon>
        <taxon>Cellulomonas</taxon>
    </lineage>
</organism>
<feature type="compositionally biased region" description="Low complexity" evidence="1">
    <location>
        <begin position="284"/>
        <end position="320"/>
    </location>
</feature>
<accession>A0A512DDR3</accession>
<dbReference type="EMBL" id="BJYY01000014">
    <property type="protein sequence ID" value="GEO34611.1"/>
    <property type="molecule type" value="Genomic_DNA"/>
</dbReference>
<comment type="caution">
    <text evidence="3">The sequence shown here is derived from an EMBL/GenBank/DDBJ whole genome shotgun (WGS) entry which is preliminary data.</text>
</comment>
<evidence type="ECO:0000313" key="4">
    <source>
        <dbReference type="Proteomes" id="UP000321181"/>
    </source>
</evidence>
<dbReference type="AlphaFoldDB" id="A0A512DDR3"/>
<feature type="transmembrane region" description="Helical" evidence="2">
    <location>
        <begin position="174"/>
        <end position="192"/>
    </location>
</feature>
<keyword evidence="4" id="KW-1185">Reference proteome</keyword>
<evidence type="ECO:0000313" key="3">
    <source>
        <dbReference type="EMBL" id="GEO34611.1"/>
    </source>
</evidence>
<proteinExistence type="predicted"/>
<keyword evidence="2" id="KW-0812">Transmembrane</keyword>
<gene>
    <name evidence="3" type="ORF">CAE01nite_23360</name>
</gene>